<dbReference type="Proteomes" id="UP000242450">
    <property type="component" value="Chromosome 32"/>
</dbReference>
<name>A0A212C3F2_CEREH</name>
<keyword evidence="3" id="KW-1185">Reference proteome</keyword>
<dbReference type="EMBL" id="MKHE01000032">
    <property type="protein sequence ID" value="OWK00394.1"/>
    <property type="molecule type" value="Genomic_DNA"/>
</dbReference>
<evidence type="ECO:0000313" key="3">
    <source>
        <dbReference type="Proteomes" id="UP000242450"/>
    </source>
</evidence>
<sequence length="30" mass="3356">MLTTRTPRVPGSKKNPRDGEQTGLTHFTTK</sequence>
<comment type="caution">
    <text evidence="2">The sequence shown here is derived from an EMBL/GenBank/DDBJ whole genome shotgun (WGS) entry which is preliminary data.</text>
</comment>
<evidence type="ECO:0000256" key="1">
    <source>
        <dbReference type="SAM" id="MobiDB-lite"/>
    </source>
</evidence>
<dbReference type="AlphaFoldDB" id="A0A212C3F2"/>
<evidence type="ECO:0000313" key="2">
    <source>
        <dbReference type="EMBL" id="OWK00394.1"/>
    </source>
</evidence>
<gene>
    <name evidence="2" type="ORF">Celaphus_00019222</name>
</gene>
<reference evidence="2 3" key="1">
    <citation type="journal article" date="2018" name="Mol. Genet. Genomics">
        <title>The red deer Cervus elaphus genome CerEla1.0: sequencing, annotating, genes, and chromosomes.</title>
        <authorList>
            <person name="Bana N.A."/>
            <person name="Nyiri A."/>
            <person name="Nagy J."/>
            <person name="Frank K."/>
            <person name="Nagy T."/>
            <person name="Steger V."/>
            <person name="Schiller M."/>
            <person name="Lakatos P."/>
            <person name="Sugar L."/>
            <person name="Horn P."/>
            <person name="Barta E."/>
            <person name="Orosz L."/>
        </authorList>
    </citation>
    <scope>NUCLEOTIDE SEQUENCE [LARGE SCALE GENOMIC DNA]</scope>
    <source>
        <strain evidence="2">Hungarian</strain>
    </source>
</reference>
<accession>A0A212C3F2</accession>
<feature type="region of interest" description="Disordered" evidence="1">
    <location>
        <begin position="1"/>
        <end position="30"/>
    </location>
</feature>
<proteinExistence type="predicted"/>
<protein>
    <submittedName>
        <fullName evidence="2">Uncharacterized protein</fullName>
    </submittedName>
</protein>
<organism evidence="2 3">
    <name type="scientific">Cervus elaphus hippelaphus</name>
    <name type="common">European red deer</name>
    <dbReference type="NCBI Taxonomy" id="46360"/>
    <lineage>
        <taxon>Eukaryota</taxon>
        <taxon>Metazoa</taxon>
        <taxon>Chordata</taxon>
        <taxon>Craniata</taxon>
        <taxon>Vertebrata</taxon>
        <taxon>Euteleostomi</taxon>
        <taxon>Mammalia</taxon>
        <taxon>Eutheria</taxon>
        <taxon>Laurasiatheria</taxon>
        <taxon>Artiodactyla</taxon>
        <taxon>Ruminantia</taxon>
        <taxon>Pecora</taxon>
        <taxon>Cervidae</taxon>
        <taxon>Cervinae</taxon>
        <taxon>Cervus</taxon>
    </lineage>
</organism>